<evidence type="ECO:0000313" key="1">
    <source>
        <dbReference type="EMBL" id="GAH05863.1"/>
    </source>
</evidence>
<dbReference type="EMBL" id="BART01038516">
    <property type="protein sequence ID" value="GAH05863.1"/>
    <property type="molecule type" value="Genomic_DNA"/>
</dbReference>
<dbReference type="AlphaFoldDB" id="X1EB11"/>
<name>X1EB11_9ZZZZ</name>
<accession>X1EB11</accession>
<protein>
    <submittedName>
        <fullName evidence="1">Uncharacterized protein</fullName>
    </submittedName>
</protein>
<gene>
    <name evidence="1" type="ORF">S01H4_63830</name>
</gene>
<feature type="non-terminal residue" evidence="1">
    <location>
        <position position="130"/>
    </location>
</feature>
<feature type="non-terminal residue" evidence="1">
    <location>
        <position position="1"/>
    </location>
</feature>
<sequence length="130" mass="13827">APYASGTHLWAGNAGLPHVSSDELIHTGAGQRGSLTVKDELTLSIADNEGKQETPSFVVDRYFPLPGLAVYLDMVFKDMLLAQGGCLTRPSAAVNKQAQDRPISQTLCLSQKLNYLLRGKCGPDLLSAAG</sequence>
<comment type="caution">
    <text evidence="1">The sequence shown here is derived from an EMBL/GenBank/DDBJ whole genome shotgun (WGS) entry which is preliminary data.</text>
</comment>
<reference evidence="1" key="1">
    <citation type="journal article" date="2014" name="Front. Microbiol.">
        <title>High frequency of phylogenetically diverse reductive dehalogenase-homologous genes in deep subseafloor sedimentary metagenomes.</title>
        <authorList>
            <person name="Kawai M."/>
            <person name="Futagami T."/>
            <person name="Toyoda A."/>
            <person name="Takaki Y."/>
            <person name="Nishi S."/>
            <person name="Hori S."/>
            <person name="Arai W."/>
            <person name="Tsubouchi T."/>
            <person name="Morono Y."/>
            <person name="Uchiyama I."/>
            <person name="Ito T."/>
            <person name="Fujiyama A."/>
            <person name="Inagaki F."/>
            <person name="Takami H."/>
        </authorList>
    </citation>
    <scope>NUCLEOTIDE SEQUENCE</scope>
    <source>
        <strain evidence="1">Expedition CK06-06</strain>
    </source>
</reference>
<proteinExistence type="predicted"/>
<organism evidence="1">
    <name type="scientific">marine sediment metagenome</name>
    <dbReference type="NCBI Taxonomy" id="412755"/>
    <lineage>
        <taxon>unclassified sequences</taxon>
        <taxon>metagenomes</taxon>
        <taxon>ecological metagenomes</taxon>
    </lineage>
</organism>